<sequence length="122" mass="13641">MQFYTQASVGACFRRLEFATKGNNKKQAKAHEENPAGSSGYDETSSTIDLVRARYTSPHRVDRRNSVSCDQFTASLASVLRHAQEHSFISYPSTYLVHMGKSWLPYAARVANESLHQVVAES</sequence>
<dbReference type="EMBL" id="JAYMYQ010000003">
    <property type="protein sequence ID" value="KAK7344700.1"/>
    <property type="molecule type" value="Genomic_DNA"/>
</dbReference>
<accession>A0AAN9LYB7</accession>
<feature type="region of interest" description="Disordered" evidence="1">
    <location>
        <begin position="22"/>
        <end position="45"/>
    </location>
</feature>
<comment type="caution">
    <text evidence="2">The sequence shown here is derived from an EMBL/GenBank/DDBJ whole genome shotgun (WGS) entry which is preliminary data.</text>
</comment>
<evidence type="ECO:0000256" key="1">
    <source>
        <dbReference type="SAM" id="MobiDB-lite"/>
    </source>
</evidence>
<evidence type="ECO:0000313" key="3">
    <source>
        <dbReference type="Proteomes" id="UP001367508"/>
    </source>
</evidence>
<proteinExistence type="predicted"/>
<keyword evidence="3" id="KW-1185">Reference proteome</keyword>
<organism evidence="2 3">
    <name type="scientific">Canavalia gladiata</name>
    <name type="common">Sword bean</name>
    <name type="synonym">Dolichos gladiatus</name>
    <dbReference type="NCBI Taxonomy" id="3824"/>
    <lineage>
        <taxon>Eukaryota</taxon>
        <taxon>Viridiplantae</taxon>
        <taxon>Streptophyta</taxon>
        <taxon>Embryophyta</taxon>
        <taxon>Tracheophyta</taxon>
        <taxon>Spermatophyta</taxon>
        <taxon>Magnoliopsida</taxon>
        <taxon>eudicotyledons</taxon>
        <taxon>Gunneridae</taxon>
        <taxon>Pentapetalae</taxon>
        <taxon>rosids</taxon>
        <taxon>fabids</taxon>
        <taxon>Fabales</taxon>
        <taxon>Fabaceae</taxon>
        <taxon>Papilionoideae</taxon>
        <taxon>50 kb inversion clade</taxon>
        <taxon>NPAAA clade</taxon>
        <taxon>indigoferoid/millettioid clade</taxon>
        <taxon>Phaseoleae</taxon>
        <taxon>Canavalia</taxon>
    </lineage>
</organism>
<reference evidence="2 3" key="1">
    <citation type="submission" date="2024-01" db="EMBL/GenBank/DDBJ databases">
        <title>The genomes of 5 underutilized Papilionoideae crops provide insights into root nodulation and disease resistanc.</title>
        <authorList>
            <person name="Jiang F."/>
        </authorList>
    </citation>
    <scope>NUCLEOTIDE SEQUENCE [LARGE SCALE GENOMIC DNA]</scope>
    <source>
        <strain evidence="2">LVBAO_FW01</strain>
        <tissue evidence="2">Leaves</tissue>
    </source>
</reference>
<name>A0AAN9LYB7_CANGL</name>
<protein>
    <submittedName>
        <fullName evidence="2">Uncharacterized protein</fullName>
    </submittedName>
</protein>
<gene>
    <name evidence="2" type="ORF">VNO77_14636</name>
</gene>
<dbReference type="Proteomes" id="UP001367508">
    <property type="component" value="Unassembled WGS sequence"/>
</dbReference>
<dbReference type="AlphaFoldDB" id="A0AAN9LYB7"/>
<evidence type="ECO:0000313" key="2">
    <source>
        <dbReference type="EMBL" id="KAK7344700.1"/>
    </source>
</evidence>